<evidence type="ECO:0008006" key="3">
    <source>
        <dbReference type="Google" id="ProtNLM"/>
    </source>
</evidence>
<dbReference type="Proteomes" id="UP000324479">
    <property type="component" value="Unassembled WGS sequence"/>
</dbReference>
<evidence type="ECO:0000313" key="1">
    <source>
        <dbReference type="EMBL" id="KAA5535675.1"/>
    </source>
</evidence>
<protein>
    <recommendedName>
        <fullName evidence="3">Resolvase</fullName>
    </recommendedName>
</protein>
<name>A0A5M6CRC9_9BACT</name>
<evidence type="ECO:0000313" key="2">
    <source>
        <dbReference type="Proteomes" id="UP000324479"/>
    </source>
</evidence>
<gene>
    <name evidence="1" type="ORF">FYK55_28400</name>
</gene>
<sequence length="111" mass="12367">MGRLAGEDTDDGRLADVQERIQMAEARMKEIDREMDALRDPVVDDAKVLESLTQFDGVWAALPPRDQARIVELLIERIVYDGRGGDLSITYLPTGVRSLADEFTSETEEAA</sequence>
<accession>A0A5M6CRC9</accession>
<dbReference type="EMBL" id="VWOX01000042">
    <property type="protein sequence ID" value="KAA5535675.1"/>
    <property type="molecule type" value="Genomic_DNA"/>
</dbReference>
<comment type="caution">
    <text evidence="1">The sequence shown here is derived from an EMBL/GenBank/DDBJ whole genome shotgun (WGS) entry which is preliminary data.</text>
</comment>
<reference evidence="1 2" key="1">
    <citation type="submission" date="2019-08" db="EMBL/GenBank/DDBJ databases">
        <authorList>
            <person name="Dhanesh K."/>
            <person name="Kumar G."/>
            <person name="Sasikala C."/>
            <person name="Venkata Ramana C."/>
        </authorList>
    </citation>
    <scope>NUCLEOTIDE SEQUENCE [LARGE SCALE GENOMIC DNA]</scope>
    <source>
        <strain evidence="1 2">JC645</strain>
    </source>
</reference>
<keyword evidence="2" id="KW-1185">Reference proteome</keyword>
<proteinExistence type="predicted"/>
<dbReference type="RefSeq" id="WP_150080006.1">
    <property type="nucleotide sequence ID" value="NZ_VWOX01000042.1"/>
</dbReference>
<organism evidence="1 2">
    <name type="scientific">Roseiconus nitratireducens</name>
    <dbReference type="NCBI Taxonomy" id="2605748"/>
    <lineage>
        <taxon>Bacteria</taxon>
        <taxon>Pseudomonadati</taxon>
        <taxon>Planctomycetota</taxon>
        <taxon>Planctomycetia</taxon>
        <taxon>Pirellulales</taxon>
        <taxon>Pirellulaceae</taxon>
        <taxon>Roseiconus</taxon>
    </lineage>
</organism>
<dbReference type="AlphaFoldDB" id="A0A5M6CRC9"/>